<reference evidence="3 4" key="1">
    <citation type="submission" date="2024-11" db="EMBL/GenBank/DDBJ databases">
        <title>Chromosome-level genome assembly of Eucalyptus globulus Labill. provides insights into its genome evolution.</title>
        <authorList>
            <person name="Li X."/>
        </authorList>
    </citation>
    <scope>NUCLEOTIDE SEQUENCE [LARGE SCALE GENOMIC DNA]</scope>
    <source>
        <strain evidence="3">CL2024</strain>
        <tissue evidence="3">Fresh tender leaves</tissue>
    </source>
</reference>
<keyword evidence="4" id="KW-1185">Reference proteome</keyword>
<gene>
    <name evidence="3" type="ORF">ACJRO7_022736</name>
</gene>
<evidence type="ECO:0000313" key="4">
    <source>
        <dbReference type="Proteomes" id="UP001634007"/>
    </source>
</evidence>
<evidence type="ECO:0000256" key="1">
    <source>
        <dbReference type="ARBA" id="ARBA00008668"/>
    </source>
</evidence>
<proteinExistence type="inferred from homology"/>
<dbReference type="CDD" id="cd01837">
    <property type="entry name" value="SGNH_plant_lipase_like"/>
    <property type="match status" value="1"/>
</dbReference>
<evidence type="ECO:0000256" key="2">
    <source>
        <dbReference type="SAM" id="SignalP"/>
    </source>
</evidence>
<accession>A0ABD3K4B4</accession>
<feature type="chain" id="PRO_5044791225" evidence="2">
    <location>
        <begin position="26"/>
        <end position="360"/>
    </location>
</feature>
<sequence>MLTILAQSLILLSLLLMMQICTPQAAVVAPENATISAVFMFGDSVLDTGNNNNLFTLVKSNFLPYGRDFMGGKPTGRFSNGKIPSDILAQQLGIKELLPAFLDPNLRLQDLIGGVNFASAGAGFDPLTSELASVIPMSRQLQLFDEYKMKLKSFIGEERADSVVANGLYVVSAGSNDIANTYFHTLTRLFDSSVSSYTELLARSASSFLQELHTKGARRIGLFSLAPLGCTPSMRTLAGGIERRCAEDYNQMAQLLNAKLTSELHRLNGAFPRARMALIDIYGPLLDIMKNPRKYGFKISDRGCCGSGLIEAAFMCNRWNLLTCSNVSGYVFWDSFHPTENVYKILVHGVLGKVLVDLYS</sequence>
<dbReference type="Pfam" id="PF00657">
    <property type="entry name" value="Lipase_GDSL"/>
    <property type="match status" value="1"/>
</dbReference>
<organism evidence="3 4">
    <name type="scientific">Eucalyptus globulus</name>
    <name type="common">Tasmanian blue gum</name>
    <dbReference type="NCBI Taxonomy" id="34317"/>
    <lineage>
        <taxon>Eukaryota</taxon>
        <taxon>Viridiplantae</taxon>
        <taxon>Streptophyta</taxon>
        <taxon>Embryophyta</taxon>
        <taxon>Tracheophyta</taxon>
        <taxon>Spermatophyta</taxon>
        <taxon>Magnoliopsida</taxon>
        <taxon>eudicotyledons</taxon>
        <taxon>Gunneridae</taxon>
        <taxon>Pentapetalae</taxon>
        <taxon>rosids</taxon>
        <taxon>malvids</taxon>
        <taxon>Myrtales</taxon>
        <taxon>Myrtaceae</taxon>
        <taxon>Myrtoideae</taxon>
        <taxon>Eucalypteae</taxon>
        <taxon>Eucalyptus</taxon>
    </lineage>
</organism>
<dbReference type="InterPro" id="IPR035669">
    <property type="entry name" value="SGNH_plant_lipase-like"/>
</dbReference>
<dbReference type="PANTHER" id="PTHR45642">
    <property type="entry name" value="GDSL ESTERASE/LIPASE EXL3"/>
    <property type="match status" value="1"/>
</dbReference>
<dbReference type="InterPro" id="IPR050592">
    <property type="entry name" value="GDSL_lipolytic_enzyme"/>
</dbReference>
<dbReference type="PROSITE" id="PS01098">
    <property type="entry name" value="LIPASE_GDSL_SER"/>
    <property type="match status" value="1"/>
</dbReference>
<comment type="similarity">
    <text evidence="1">Belongs to the 'GDSL' lipolytic enzyme family.</text>
</comment>
<protein>
    <submittedName>
        <fullName evidence="3">Uncharacterized protein</fullName>
    </submittedName>
</protein>
<name>A0ABD3K4B4_EUCGL</name>
<dbReference type="InterPro" id="IPR001087">
    <property type="entry name" value="GDSL"/>
</dbReference>
<dbReference type="EMBL" id="JBJKBG010000006">
    <property type="protein sequence ID" value="KAL3733259.1"/>
    <property type="molecule type" value="Genomic_DNA"/>
</dbReference>
<feature type="signal peptide" evidence="2">
    <location>
        <begin position="1"/>
        <end position="25"/>
    </location>
</feature>
<keyword evidence="2" id="KW-0732">Signal</keyword>
<dbReference type="Gene3D" id="3.40.50.1110">
    <property type="entry name" value="SGNH hydrolase"/>
    <property type="match status" value="1"/>
</dbReference>
<dbReference type="PANTHER" id="PTHR45642:SF147">
    <property type="entry name" value="GDSL ESTERASE_LIPASE EXL3"/>
    <property type="match status" value="1"/>
</dbReference>
<dbReference type="InterPro" id="IPR036514">
    <property type="entry name" value="SGNH_hydro_sf"/>
</dbReference>
<comment type="caution">
    <text evidence="3">The sequence shown here is derived from an EMBL/GenBank/DDBJ whole genome shotgun (WGS) entry which is preliminary data.</text>
</comment>
<dbReference type="SUPFAM" id="SSF52266">
    <property type="entry name" value="SGNH hydrolase"/>
    <property type="match status" value="1"/>
</dbReference>
<dbReference type="FunFam" id="3.40.50.1110:FF:000003">
    <property type="entry name" value="GDSL esterase/lipase APG"/>
    <property type="match status" value="1"/>
</dbReference>
<dbReference type="AlphaFoldDB" id="A0ABD3K4B4"/>
<evidence type="ECO:0000313" key="3">
    <source>
        <dbReference type="EMBL" id="KAL3733259.1"/>
    </source>
</evidence>
<dbReference type="Proteomes" id="UP001634007">
    <property type="component" value="Unassembled WGS sequence"/>
</dbReference>
<dbReference type="InterPro" id="IPR008265">
    <property type="entry name" value="Lipase_GDSL_AS"/>
</dbReference>